<dbReference type="SUPFAM" id="SSF49899">
    <property type="entry name" value="Concanavalin A-like lectins/glucanases"/>
    <property type="match status" value="1"/>
</dbReference>
<comment type="similarity">
    <text evidence="1">Belongs to the glycosyl hydrolase 32 family.</text>
</comment>
<evidence type="ECO:0000256" key="2">
    <source>
        <dbReference type="ARBA" id="ARBA00012758"/>
    </source>
</evidence>
<evidence type="ECO:0000313" key="6">
    <source>
        <dbReference type="EMBL" id="KXA91957.1"/>
    </source>
</evidence>
<name>A0A133UCP2_9EURY</name>
<sequence>MTQFFFKPEEGWAGDFTPYYAEDSFKLFYLKDHRNGGREGFGKDWNLVTTEDFVDFNDLGPTGIYGGTGSVIQVEDTYHIFYCRAISPKEQIISHAISDDLENWEKKPEDDFPSDGEIYEKADWRDPHVFWNEEEEEYWMLVCGRTKEGESDRKGCVGLCTSQDLKNWEIKKPFYAPNMSVKALECPDIFKMGDWWYLVFSTTTDKFGTFYRMSKSMTGPWKSPPIDTFDGRAFYAGKTCKGAPGSKIYTEGEKRYIFGWNPTKEGEYGWNPGINNGLDYDSWDWGGSLIVHRLIQKEDGTLRVKVPKTIKDAFKKEIPLRFSRTSGKWDIDDNRLRGESPLYFSQAIAQELPEQCRISGIVSYEDGTRGFGISLRTQEDLANGYYVELEPNRNRIVYKSYIMQDPRMVPAYEVEIERPVDLIPEKDYGFEVLIDDSVCEFYLGDEVAMSMRMYDLEDGRVGLFVREGEASFKDIKLSVHRD</sequence>
<gene>
    <name evidence="6" type="ORF">AKJ64_04300</name>
</gene>
<dbReference type="InterPro" id="IPR051214">
    <property type="entry name" value="GH32_Enzymes"/>
</dbReference>
<keyword evidence="4" id="KW-0326">Glycosidase</keyword>
<proteinExistence type="inferred from homology"/>
<dbReference type="PATRIC" id="fig|1698263.3.peg.1322"/>
<evidence type="ECO:0000256" key="3">
    <source>
        <dbReference type="ARBA" id="ARBA00022801"/>
    </source>
</evidence>
<dbReference type="EMBL" id="LHXN01000091">
    <property type="protein sequence ID" value="KXA91957.1"/>
    <property type="molecule type" value="Genomic_DNA"/>
</dbReference>
<dbReference type="SMART" id="SM00640">
    <property type="entry name" value="Glyco_32"/>
    <property type="match status" value="1"/>
</dbReference>
<dbReference type="InterPro" id="IPR023296">
    <property type="entry name" value="Glyco_hydro_beta-prop_sf"/>
</dbReference>
<dbReference type="Gene3D" id="2.60.120.560">
    <property type="entry name" value="Exo-inulinase, domain 1"/>
    <property type="match status" value="1"/>
</dbReference>
<dbReference type="GO" id="GO:0005975">
    <property type="term" value="P:carbohydrate metabolic process"/>
    <property type="evidence" value="ECO:0007669"/>
    <property type="project" value="InterPro"/>
</dbReference>
<evidence type="ECO:0000259" key="5">
    <source>
        <dbReference type="Pfam" id="PF00251"/>
    </source>
</evidence>
<reference evidence="6 7" key="1">
    <citation type="journal article" date="2016" name="Sci. Rep.">
        <title>Metabolic traits of an uncultured archaeal lineage -MSBL1- from brine pools of the Red Sea.</title>
        <authorList>
            <person name="Mwirichia R."/>
            <person name="Alam I."/>
            <person name="Rashid M."/>
            <person name="Vinu M."/>
            <person name="Ba-Alawi W."/>
            <person name="Anthony Kamau A."/>
            <person name="Kamanda Ngugi D."/>
            <person name="Goker M."/>
            <person name="Klenk H.P."/>
            <person name="Bajic V."/>
            <person name="Stingl U."/>
        </authorList>
    </citation>
    <scope>NUCLEOTIDE SEQUENCE [LARGE SCALE GENOMIC DNA]</scope>
    <source>
        <strain evidence="6">SCGC-AAA259E17</strain>
    </source>
</reference>
<dbReference type="PANTHER" id="PTHR43101:SF1">
    <property type="entry name" value="BETA-FRUCTOSIDASE"/>
    <property type="match status" value="1"/>
</dbReference>
<dbReference type="PANTHER" id="PTHR43101">
    <property type="entry name" value="BETA-FRUCTOSIDASE"/>
    <property type="match status" value="1"/>
</dbReference>
<keyword evidence="7" id="KW-1185">Reference proteome</keyword>
<evidence type="ECO:0000256" key="1">
    <source>
        <dbReference type="ARBA" id="ARBA00009902"/>
    </source>
</evidence>
<dbReference type="AlphaFoldDB" id="A0A133UCP2"/>
<dbReference type="SUPFAM" id="SSF75005">
    <property type="entry name" value="Arabinanase/levansucrase/invertase"/>
    <property type="match status" value="1"/>
</dbReference>
<dbReference type="CDD" id="cd08995">
    <property type="entry name" value="GH32_EcAec43-like"/>
    <property type="match status" value="1"/>
</dbReference>
<keyword evidence="3 6" id="KW-0378">Hydrolase</keyword>
<dbReference type="EC" id="3.2.1.26" evidence="2"/>
<organism evidence="6 7">
    <name type="scientific">candidate division MSBL1 archaeon SCGC-AAA259E17</name>
    <dbReference type="NCBI Taxonomy" id="1698263"/>
    <lineage>
        <taxon>Archaea</taxon>
        <taxon>Methanobacteriati</taxon>
        <taxon>Methanobacteriota</taxon>
        <taxon>candidate division MSBL1</taxon>
    </lineage>
</organism>
<dbReference type="GO" id="GO:0004564">
    <property type="term" value="F:beta-fructofuranosidase activity"/>
    <property type="evidence" value="ECO:0007669"/>
    <property type="project" value="UniProtKB-EC"/>
</dbReference>
<protein>
    <recommendedName>
        <fullName evidence="2">beta-fructofuranosidase</fullName>
        <ecNumber evidence="2">3.2.1.26</ecNumber>
    </recommendedName>
</protein>
<evidence type="ECO:0000313" key="7">
    <source>
        <dbReference type="Proteomes" id="UP000070373"/>
    </source>
</evidence>
<evidence type="ECO:0000256" key="4">
    <source>
        <dbReference type="ARBA" id="ARBA00023295"/>
    </source>
</evidence>
<dbReference type="InterPro" id="IPR013148">
    <property type="entry name" value="Glyco_hydro_32_N"/>
</dbReference>
<dbReference type="Proteomes" id="UP000070373">
    <property type="component" value="Unassembled WGS sequence"/>
</dbReference>
<accession>A0A133UCP2</accession>
<dbReference type="Pfam" id="PF00251">
    <property type="entry name" value="Glyco_hydro_32N"/>
    <property type="match status" value="1"/>
</dbReference>
<dbReference type="Gene3D" id="2.115.10.20">
    <property type="entry name" value="Glycosyl hydrolase domain, family 43"/>
    <property type="match status" value="1"/>
</dbReference>
<feature type="domain" description="Glycosyl hydrolase family 32 N-terminal" evidence="5">
    <location>
        <begin position="6"/>
        <end position="261"/>
    </location>
</feature>
<dbReference type="InterPro" id="IPR001362">
    <property type="entry name" value="Glyco_hydro_32"/>
</dbReference>
<dbReference type="InterPro" id="IPR013320">
    <property type="entry name" value="ConA-like_dom_sf"/>
</dbReference>
<comment type="caution">
    <text evidence="6">The sequence shown here is derived from an EMBL/GenBank/DDBJ whole genome shotgun (WGS) entry which is preliminary data.</text>
</comment>